<dbReference type="NCBIfam" id="TIGR00082">
    <property type="entry name" value="rbfA"/>
    <property type="match status" value="1"/>
</dbReference>
<name>A0A7Z7PMY1_9BACT</name>
<dbReference type="SUPFAM" id="SSF89919">
    <property type="entry name" value="Ribosome-binding factor A, RbfA"/>
    <property type="match status" value="1"/>
</dbReference>
<dbReference type="GO" id="GO:0043024">
    <property type="term" value="F:ribosomal small subunit binding"/>
    <property type="evidence" value="ECO:0007669"/>
    <property type="project" value="TreeGrafter"/>
</dbReference>
<dbReference type="RefSeq" id="WP_169698048.1">
    <property type="nucleotide sequence ID" value="NZ_LS974202.1"/>
</dbReference>
<evidence type="ECO:0000313" key="4">
    <source>
        <dbReference type="Proteomes" id="UP000250796"/>
    </source>
</evidence>
<dbReference type="InterPro" id="IPR015946">
    <property type="entry name" value="KH_dom-like_a/b"/>
</dbReference>
<dbReference type="HAMAP" id="MF_00003">
    <property type="entry name" value="RbfA"/>
    <property type="match status" value="1"/>
</dbReference>
<dbReference type="KEGG" id="minf:MESINF_0143"/>
<evidence type="ECO:0000313" key="3">
    <source>
        <dbReference type="EMBL" id="SSC11592.1"/>
    </source>
</evidence>
<dbReference type="PANTHER" id="PTHR33515">
    <property type="entry name" value="RIBOSOME-BINDING FACTOR A, CHLOROPLASTIC-RELATED"/>
    <property type="match status" value="1"/>
</dbReference>
<keyword evidence="4" id="KW-1185">Reference proteome</keyword>
<keyword evidence="2" id="KW-0963">Cytoplasm</keyword>
<dbReference type="EMBL" id="LS974202">
    <property type="protein sequence ID" value="SSC11592.1"/>
    <property type="molecule type" value="Genomic_DNA"/>
</dbReference>
<dbReference type="Pfam" id="PF02033">
    <property type="entry name" value="RBFA"/>
    <property type="match status" value="1"/>
</dbReference>
<sequence>MSSSHRREMLESEIKKVLTEALSSYAGHDPSVGMVSIVRVELSKDKRYAVIYISSMGEEEKKKMLVDRLNEDKGIFRTAIAKNIRLFKAPEIRFKEDIGIEATLRVARLLQQIENEKQDAEDN</sequence>
<dbReference type="GO" id="GO:0030490">
    <property type="term" value="P:maturation of SSU-rRNA"/>
    <property type="evidence" value="ECO:0007669"/>
    <property type="project" value="UniProtKB-UniRule"/>
</dbReference>
<dbReference type="InterPro" id="IPR020053">
    <property type="entry name" value="Ribosome-bd_factorA_CS"/>
</dbReference>
<organism evidence="3 4">
    <name type="scientific">Mesotoga infera</name>
    <dbReference type="NCBI Taxonomy" id="1236046"/>
    <lineage>
        <taxon>Bacteria</taxon>
        <taxon>Thermotogati</taxon>
        <taxon>Thermotogota</taxon>
        <taxon>Thermotogae</taxon>
        <taxon>Kosmotogales</taxon>
        <taxon>Kosmotogaceae</taxon>
        <taxon>Mesotoga</taxon>
    </lineage>
</organism>
<comment type="subcellular location">
    <subcellularLocation>
        <location evidence="2">Cytoplasm</location>
    </subcellularLocation>
</comment>
<comment type="subunit">
    <text evidence="2">Monomer. Binds 30S ribosomal subunits, but not 50S ribosomal subunits or 70S ribosomes.</text>
</comment>
<evidence type="ECO:0000256" key="1">
    <source>
        <dbReference type="ARBA" id="ARBA00022517"/>
    </source>
</evidence>
<gene>
    <name evidence="2 3" type="primary">rbfA</name>
    <name evidence="3" type="ORF">MESINF_0143</name>
</gene>
<dbReference type="Proteomes" id="UP000250796">
    <property type="component" value="Chromosome MESINF"/>
</dbReference>
<dbReference type="InterPro" id="IPR023799">
    <property type="entry name" value="RbfA_dom_sf"/>
</dbReference>
<dbReference type="Gene3D" id="3.30.300.20">
    <property type="match status" value="1"/>
</dbReference>
<comment type="function">
    <text evidence="2">One of several proteins that assist in the late maturation steps of the functional core of the 30S ribosomal subunit. Associates with free 30S ribosomal subunits (but not with 30S subunits that are part of 70S ribosomes or polysomes). Required for efficient processing of 16S rRNA. May interact with the 5'-terminal helix region of 16S rRNA.</text>
</comment>
<protein>
    <recommendedName>
        <fullName evidence="2">Ribosome-binding factor A</fullName>
    </recommendedName>
</protein>
<evidence type="ECO:0000256" key="2">
    <source>
        <dbReference type="HAMAP-Rule" id="MF_00003"/>
    </source>
</evidence>
<dbReference type="AlphaFoldDB" id="A0A7Z7PMY1"/>
<accession>A0A7Z7PMY1</accession>
<comment type="similarity">
    <text evidence="2">Belongs to the RbfA family.</text>
</comment>
<proteinExistence type="inferred from homology"/>
<dbReference type="InterPro" id="IPR000238">
    <property type="entry name" value="RbfA"/>
</dbReference>
<dbReference type="PANTHER" id="PTHR33515:SF1">
    <property type="entry name" value="RIBOSOME-BINDING FACTOR A, CHLOROPLASTIC-RELATED"/>
    <property type="match status" value="1"/>
</dbReference>
<reference evidence="3 4" key="1">
    <citation type="submission" date="2017-01" db="EMBL/GenBank/DDBJ databases">
        <authorList>
            <person name="Erauso G."/>
        </authorList>
    </citation>
    <scope>NUCLEOTIDE SEQUENCE [LARGE SCALE GENOMIC DNA]</scope>
    <source>
        <strain evidence="3">MESINF1</strain>
    </source>
</reference>
<keyword evidence="1 2" id="KW-0690">Ribosome biogenesis</keyword>
<dbReference type="PROSITE" id="PS01319">
    <property type="entry name" value="RBFA"/>
    <property type="match status" value="1"/>
</dbReference>
<dbReference type="GO" id="GO:0005829">
    <property type="term" value="C:cytosol"/>
    <property type="evidence" value="ECO:0007669"/>
    <property type="project" value="TreeGrafter"/>
</dbReference>